<organism evidence="2 3">
    <name type="scientific">Rubus argutus</name>
    <name type="common">Southern blackberry</name>
    <dbReference type="NCBI Taxonomy" id="59490"/>
    <lineage>
        <taxon>Eukaryota</taxon>
        <taxon>Viridiplantae</taxon>
        <taxon>Streptophyta</taxon>
        <taxon>Embryophyta</taxon>
        <taxon>Tracheophyta</taxon>
        <taxon>Spermatophyta</taxon>
        <taxon>Magnoliopsida</taxon>
        <taxon>eudicotyledons</taxon>
        <taxon>Gunneridae</taxon>
        <taxon>Pentapetalae</taxon>
        <taxon>rosids</taxon>
        <taxon>fabids</taxon>
        <taxon>Rosales</taxon>
        <taxon>Rosaceae</taxon>
        <taxon>Rosoideae</taxon>
        <taxon>Rosoideae incertae sedis</taxon>
        <taxon>Rubus</taxon>
    </lineage>
</organism>
<feature type="region of interest" description="Disordered" evidence="1">
    <location>
        <begin position="123"/>
        <end position="153"/>
    </location>
</feature>
<evidence type="ECO:0000313" key="2">
    <source>
        <dbReference type="EMBL" id="KAK9930073.1"/>
    </source>
</evidence>
<evidence type="ECO:0000256" key="1">
    <source>
        <dbReference type="SAM" id="MobiDB-lite"/>
    </source>
</evidence>
<reference evidence="2 3" key="1">
    <citation type="journal article" date="2023" name="G3 (Bethesda)">
        <title>A chromosome-length genome assembly and annotation of blackberry (Rubus argutus, cv. 'Hillquist').</title>
        <authorList>
            <person name="Bruna T."/>
            <person name="Aryal R."/>
            <person name="Dudchenko O."/>
            <person name="Sargent D.J."/>
            <person name="Mead D."/>
            <person name="Buti M."/>
            <person name="Cavallini A."/>
            <person name="Hytonen T."/>
            <person name="Andres J."/>
            <person name="Pham M."/>
            <person name="Weisz D."/>
            <person name="Mascagni F."/>
            <person name="Usai G."/>
            <person name="Natali L."/>
            <person name="Bassil N."/>
            <person name="Fernandez G.E."/>
            <person name="Lomsadze A."/>
            <person name="Armour M."/>
            <person name="Olukolu B."/>
            <person name="Poorten T."/>
            <person name="Britton C."/>
            <person name="Davik J."/>
            <person name="Ashrafi H."/>
            <person name="Aiden E.L."/>
            <person name="Borodovsky M."/>
            <person name="Worthington M."/>
        </authorList>
    </citation>
    <scope>NUCLEOTIDE SEQUENCE [LARGE SCALE GENOMIC DNA]</scope>
    <source>
        <strain evidence="2">PI 553951</strain>
    </source>
</reference>
<sequence length="153" mass="17402">MNPPCNAALDSDLVFQNDYEELVHSKARQLLYNMAIDITRNNLDMSFEQKNLTAEIQVNEGMLMYAEAKWILTNPENFRILQEEALANGMLNYTEGATSSLGHKRFKTKPYMSVRPQPTIPLGFMPTPGMNLEVEDSTSYDPEEMGEEESSKK</sequence>
<feature type="compositionally biased region" description="Acidic residues" evidence="1">
    <location>
        <begin position="133"/>
        <end position="153"/>
    </location>
</feature>
<dbReference type="Proteomes" id="UP001457282">
    <property type="component" value="Unassembled WGS sequence"/>
</dbReference>
<comment type="caution">
    <text evidence="2">The sequence shown here is derived from an EMBL/GenBank/DDBJ whole genome shotgun (WGS) entry which is preliminary data.</text>
</comment>
<protein>
    <submittedName>
        <fullName evidence="2">Uncharacterized protein</fullName>
    </submittedName>
</protein>
<name>A0AAW1X291_RUBAR</name>
<evidence type="ECO:0000313" key="3">
    <source>
        <dbReference type="Proteomes" id="UP001457282"/>
    </source>
</evidence>
<gene>
    <name evidence="2" type="ORF">M0R45_027130</name>
</gene>
<accession>A0AAW1X291</accession>
<dbReference type="EMBL" id="JBEDUW010000005">
    <property type="protein sequence ID" value="KAK9930073.1"/>
    <property type="molecule type" value="Genomic_DNA"/>
</dbReference>
<proteinExistence type="predicted"/>
<keyword evidence="3" id="KW-1185">Reference proteome</keyword>
<dbReference type="AlphaFoldDB" id="A0AAW1X291"/>